<dbReference type="Gene3D" id="3.40.50.1010">
    <property type="entry name" value="5'-nuclease"/>
    <property type="match status" value="2"/>
</dbReference>
<dbReference type="InterPro" id="IPR006085">
    <property type="entry name" value="XPG_DNA_repair_N"/>
</dbReference>
<name>A0A0M3JY37_ANISI</name>
<dbReference type="GO" id="GO:0008821">
    <property type="term" value="F:crossover junction DNA endonuclease activity"/>
    <property type="evidence" value="ECO:0007669"/>
    <property type="project" value="UniProtKB-ARBA"/>
</dbReference>
<dbReference type="GO" id="GO:0000400">
    <property type="term" value="F:four-way junction DNA binding"/>
    <property type="evidence" value="ECO:0007669"/>
    <property type="project" value="UniProtKB-ARBA"/>
</dbReference>
<keyword evidence="7" id="KW-0460">Magnesium</keyword>
<dbReference type="WBParaSite" id="ASIM_0001333501-mRNA-1">
    <property type="protein sequence ID" value="ASIM_0001333501-mRNA-1"/>
    <property type="gene ID" value="ASIM_0001333501"/>
</dbReference>
<dbReference type="InterPro" id="IPR006084">
    <property type="entry name" value="XPG/Rad2"/>
</dbReference>
<evidence type="ECO:0000256" key="6">
    <source>
        <dbReference type="ARBA" id="ARBA00022801"/>
    </source>
</evidence>
<feature type="domain" description="XPG-I" evidence="11">
    <location>
        <begin position="109"/>
        <end position="174"/>
    </location>
</feature>
<feature type="region of interest" description="Disordered" evidence="10">
    <location>
        <begin position="419"/>
        <end position="455"/>
    </location>
</feature>
<dbReference type="PANTHER" id="PTHR11081:SF59">
    <property type="entry name" value="FI23547P1"/>
    <property type="match status" value="1"/>
</dbReference>
<dbReference type="SUPFAM" id="SSF88723">
    <property type="entry name" value="PIN domain-like"/>
    <property type="match status" value="1"/>
</dbReference>
<dbReference type="Gene3D" id="1.10.150.20">
    <property type="entry name" value="5' to 3' exonuclease, C-terminal subdomain"/>
    <property type="match status" value="1"/>
</dbReference>
<keyword evidence="4" id="KW-0255">Endonuclease</keyword>
<evidence type="ECO:0000259" key="12">
    <source>
        <dbReference type="SMART" id="SM00485"/>
    </source>
</evidence>
<sequence>MGVTGMWEYMQKFVQPIDISTLRNKRIAIDGHIWLCEVMRGSVAHSSTARKPHISTFYNRCRSLIEKGIEPIGQNIPLKKARKQGTGIWAPELKAEIQTKINEIKCLLNVMGIRWMASKLEGEAQCAQLERRGLVHGCITRDFDYILFGGNNLYQVEFGPGGKTINDNILLLSMDYISDQLCLSRSCLIAMSLMMGCDYYQKGIPGVGVVTALEIVSEFYIMKHDHPQVILDRFKSYATDAVPIRESDSAVRRKLRYSCERNVVDIREFNPNSDLIANAINVYVVPLVIDYARAQLPKKTQPDLQKTQEILMRECCWDPNRASTSVERTTKKQARERSSASQRKLTSYFPVIRNNRPVVAACSKQEGAYCSKREWAAMERLRSNAKFYKFNPVIEVISVPSTSEDVTVIAAKQIAQNNDMGNTNDTSTPNQRRGIKRKMTNDAKEGGGLESGGIGSMVPMGGAGLGVGMGGGIGIERGNNVFLKEDHLKHTLKEQQQLLQHHQQFQHQFIMAHKNELQPVQQNEHSASAVMNTPTDMSINNMNSNMSNNQNNVTLMKMIHDGSNSLIMPSPSVQYPHHQANNHQHNANNPQHHQQQPTTTNDASASDIIVIEEITTNNTALQVIR</sequence>
<evidence type="ECO:0000256" key="1">
    <source>
        <dbReference type="ARBA" id="ARBA00001946"/>
    </source>
</evidence>
<feature type="compositionally biased region" description="Polar residues" evidence="10">
    <location>
        <begin position="419"/>
        <end position="431"/>
    </location>
</feature>
<dbReference type="PANTHER" id="PTHR11081">
    <property type="entry name" value="FLAP ENDONUCLEASE FAMILY MEMBER"/>
    <property type="match status" value="1"/>
</dbReference>
<keyword evidence="6" id="KW-0378">Hydrolase</keyword>
<keyword evidence="2" id="KW-0540">Nuclease</keyword>
<organism evidence="15">
    <name type="scientific">Anisakis simplex</name>
    <name type="common">Herring worm</name>
    <dbReference type="NCBI Taxonomy" id="6269"/>
    <lineage>
        <taxon>Eukaryota</taxon>
        <taxon>Metazoa</taxon>
        <taxon>Ecdysozoa</taxon>
        <taxon>Nematoda</taxon>
        <taxon>Chromadorea</taxon>
        <taxon>Rhabditida</taxon>
        <taxon>Spirurina</taxon>
        <taxon>Ascaridomorpha</taxon>
        <taxon>Ascaridoidea</taxon>
        <taxon>Anisakidae</taxon>
        <taxon>Anisakis</taxon>
        <taxon>Anisakis simplex complex</taxon>
    </lineage>
</organism>
<comment type="cofactor">
    <cofactor evidence="1">
        <name>Mg(2+)</name>
        <dbReference type="ChEBI" id="CHEBI:18420"/>
    </cofactor>
</comment>
<protein>
    <submittedName>
        <fullName evidence="15">Flap endonuclease GEN homolog 1 (inferred by orthology to a human protein)</fullName>
    </submittedName>
</protein>
<evidence type="ECO:0000313" key="14">
    <source>
        <dbReference type="Proteomes" id="UP000267096"/>
    </source>
</evidence>
<proteinExistence type="inferred from homology"/>
<reference evidence="13 14" key="2">
    <citation type="submission" date="2018-11" db="EMBL/GenBank/DDBJ databases">
        <authorList>
            <consortium name="Pathogen Informatics"/>
        </authorList>
    </citation>
    <scope>NUCLEOTIDE SEQUENCE [LARGE SCALE GENOMIC DNA]</scope>
</reference>
<dbReference type="SMART" id="SM00485">
    <property type="entry name" value="XPGN"/>
    <property type="match status" value="1"/>
</dbReference>
<feature type="region of interest" description="Disordered" evidence="10">
    <location>
        <begin position="571"/>
        <end position="602"/>
    </location>
</feature>
<evidence type="ECO:0000256" key="4">
    <source>
        <dbReference type="ARBA" id="ARBA00022759"/>
    </source>
</evidence>
<evidence type="ECO:0000313" key="13">
    <source>
        <dbReference type="EMBL" id="VDK48090.1"/>
    </source>
</evidence>
<evidence type="ECO:0000256" key="10">
    <source>
        <dbReference type="SAM" id="MobiDB-lite"/>
    </source>
</evidence>
<keyword evidence="5" id="KW-0227">DNA damage</keyword>
<evidence type="ECO:0000256" key="3">
    <source>
        <dbReference type="ARBA" id="ARBA00022723"/>
    </source>
</evidence>
<dbReference type="Proteomes" id="UP000267096">
    <property type="component" value="Unassembled WGS sequence"/>
</dbReference>
<dbReference type="InterPro" id="IPR006086">
    <property type="entry name" value="XPG-I_dom"/>
</dbReference>
<accession>A0A0M3JY37</accession>
<dbReference type="InterPro" id="IPR029060">
    <property type="entry name" value="PIN-like_dom_sf"/>
</dbReference>
<dbReference type="GO" id="GO:0006281">
    <property type="term" value="P:DNA repair"/>
    <property type="evidence" value="ECO:0007669"/>
    <property type="project" value="UniProtKB-KW"/>
</dbReference>
<evidence type="ECO:0000256" key="7">
    <source>
        <dbReference type="ARBA" id="ARBA00022842"/>
    </source>
</evidence>
<keyword evidence="8" id="KW-0234">DNA repair</keyword>
<feature type="domain" description="XPG N-terminal" evidence="12">
    <location>
        <begin position="1"/>
        <end position="86"/>
    </location>
</feature>
<evidence type="ECO:0000313" key="15">
    <source>
        <dbReference type="WBParaSite" id="ASIM_0001333501-mRNA-1"/>
    </source>
</evidence>
<keyword evidence="14" id="KW-1185">Reference proteome</keyword>
<dbReference type="SUPFAM" id="SSF47807">
    <property type="entry name" value="5' to 3' exonuclease, C-terminal subdomain"/>
    <property type="match status" value="1"/>
</dbReference>
<evidence type="ECO:0000256" key="2">
    <source>
        <dbReference type="ARBA" id="ARBA00022722"/>
    </source>
</evidence>
<reference evidence="15" key="1">
    <citation type="submission" date="2017-02" db="UniProtKB">
        <authorList>
            <consortium name="WormBaseParasite"/>
        </authorList>
    </citation>
    <scope>IDENTIFICATION</scope>
</reference>
<dbReference type="Pfam" id="PF00752">
    <property type="entry name" value="XPG_N"/>
    <property type="match status" value="1"/>
</dbReference>
<dbReference type="InterPro" id="IPR008918">
    <property type="entry name" value="HhH2"/>
</dbReference>
<dbReference type="GO" id="GO:0046872">
    <property type="term" value="F:metal ion binding"/>
    <property type="evidence" value="ECO:0007669"/>
    <property type="project" value="UniProtKB-KW"/>
</dbReference>
<comment type="similarity">
    <text evidence="9">Belongs to the XPG/RAD2 endonuclease family. GEN subfamily.</text>
</comment>
<dbReference type="OrthoDB" id="2959108at2759"/>
<feature type="compositionally biased region" description="Low complexity" evidence="10">
    <location>
        <begin position="576"/>
        <end position="601"/>
    </location>
</feature>
<evidence type="ECO:0000256" key="5">
    <source>
        <dbReference type="ARBA" id="ARBA00022763"/>
    </source>
</evidence>
<dbReference type="AlphaFoldDB" id="A0A0M3JY37"/>
<dbReference type="InterPro" id="IPR036279">
    <property type="entry name" value="5-3_exonuclease_C_sf"/>
</dbReference>
<gene>
    <name evidence="13" type="ORF">ASIM_LOCUS12763</name>
</gene>
<dbReference type="FunFam" id="1.10.150.20:FF:000030">
    <property type="entry name" value="Flap endonuclease GEN-like 1"/>
    <property type="match status" value="1"/>
</dbReference>
<evidence type="ECO:0000256" key="9">
    <source>
        <dbReference type="ARBA" id="ARBA00038112"/>
    </source>
</evidence>
<keyword evidence="3" id="KW-0479">Metal-binding</keyword>
<dbReference type="SMART" id="SM00279">
    <property type="entry name" value="HhH2"/>
    <property type="match status" value="1"/>
</dbReference>
<evidence type="ECO:0000259" key="11">
    <source>
        <dbReference type="SMART" id="SM00484"/>
    </source>
</evidence>
<dbReference type="GO" id="GO:0017108">
    <property type="term" value="F:5'-flap endonuclease activity"/>
    <property type="evidence" value="ECO:0007669"/>
    <property type="project" value="TreeGrafter"/>
</dbReference>
<dbReference type="Pfam" id="PF00867">
    <property type="entry name" value="XPG_I"/>
    <property type="match status" value="1"/>
</dbReference>
<dbReference type="EMBL" id="UYRR01031244">
    <property type="protein sequence ID" value="VDK48090.1"/>
    <property type="molecule type" value="Genomic_DNA"/>
</dbReference>
<evidence type="ECO:0000256" key="8">
    <source>
        <dbReference type="ARBA" id="ARBA00023204"/>
    </source>
</evidence>
<dbReference type="PRINTS" id="PR00853">
    <property type="entry name" value="XPGRADSUPER"/>
</dbReference>
<dbReference type="SMART" id="SM00484">
    <property type="entry name" value="XPGI"/>
    <property type="match status" value="1"/>
</dbReference>